<comment type="caution">
    <text evidence="2">The sequence shown here is derived from an EMBL/GenBank/DDBJ whole genome shotgun (WGS) entry which is preliminary data.</text>
</comment>
<feature type="compositionally biased region" description="Basic residues" evidence="1">
    <location>
        <begin position="70"/>
        <end position="85"/>
    </location>
</feature>
<proteinExistence type="predicted"/>
<accession>A0A926GDG2</accession>
<feature type="compositionally biased region" description="Low complexity" evidence="1">
    <location>
        <begin position="127"/>
        <end position="136"/>
    </location>
</feature>
<evidence type="ECO:0000313" key="3">
    <source>
        <dbReference type="Proteomes" id="UP000608594"/>
    </source>
</evidence>
<reference evidence="2" key="1">
    <citation type="submission" date="2020-08" db="EMBL/GenBank/DDBJ databases">
        <title>Paracoccus amoyensis sp. nov., isolated from the surface seawater at coast of Xiamen, Fujian.</title>
        <authorList>
            <person name="Lyu L."/>
        </authorList>
    </citation>
    <scope>NUCLEOTIDE SEQUENCE</scope>
    <source>
        <strain evidence="2">11-3</strain>
    </source>
</reference>
<name>A0A926GDG2_9RHOB</name>
<dbReference type="AlphaFoldDB" id="A0A926GDG2"/>
<dbReference type="EMBL" id="JACOQL010000002">
    <property type="protein sequence ID" value="MBC9246466.1"/>
    <property type="molecule type" value="Genomic_DNA"/>
</dbReference>
<feature type="region of interest" description="Disordered" evidence="1">
    <location>
        <begin position="70"/>
        <end position="248"/>
    </location>
</feature>
<keyword evidence="3" id="KW-1185">Reference proteome</keyword>
<feature type="compositionally biased region" description="Basic and acidic residues" evidence="1">
    <location>
        <begin position="108"/>
        <end position="120"/>
    </location>
</feature>
<organism evidence="2 3">
    <name type="scientific">Paracoccus amoyensis</name>
    <dbReference type="NCBI Taxonomy" id="2760093"/>
    <lineage>
        <taxon>Bacteria</taxon>
        <taxon>Pseudomonadati</taxon>
        <taxon>Pseudomonadota</taxon>
        <taxon>Alphaproteobacteria</taxon>
        <taxon>Rhodobacterales</taxon>
        <taxon>Paracoccaceae</taxon>
        <taxon>Paracoccus</taxon>
    </lineage>
</organism>
<feature type="compositionally biased region" description="Basic and acidic residues" evidence="1">
    <location>
        <begin position="171"/>
        <end position="208"/>
    </location>
</feature>
<gene>
    <name evidence="2" type="ORF">H4P12_07015</name>
</gene>
<dbReference type="RefSeq" id="WP_187792950.1">
    <property type="nucleotide sequence ID" value="NZ_JACOQL010000002.1"/>
</dbReference>
<dbReference type="Proteomes" id="UP000608594">
    <property type="component" value="Unassembled WGS sequence"/>
</dbReference>
<evidence type="ECO:0000313" key="2">
    <source>
        <dbReference type="EMBL" id="MBC9246466.1"/>
    </source>
</evidence>
<evidence type="ECO:0000256" key="1">
    <source>
        <dbReference type="SAM" id="MobiDB-lite"/>
    </source>
</evidence>
<sequence length="248" mass="26258">MPNHAKIEKDLLNADQAKLVANSRSPAIAALDDAALYDLIAQLEVAAKSAGPKGENGAVSIADLFQSALRRARTERRKRGLKPKSSRAAPATPRKPSARQSPVRKPKDRTTPEMRKDLRTASRRVPAKTVAKAAVTIPTDAIPQQAAKPAAESAGGNATPPPKKTKAPATDLEKAQRKAAKDSARKAVKAAEKEAKKAAKNAEKEAKAARKAAKKIAKKADKAARKAAEKVMAGVKKKKPTKVAKDQA</sequence>
<feature type="compositionally biased region" description="Basic and acidic residues" evidence="1">
    <location>
        <begin position="218"/>
        <end position="229"/>
    </location>
</feature>
<protein>
    <submittedName>
        <fullName evidence="2">Uncharacterized protein</fullName>
    </submittedName>
</protein>